<organism evidence="2 3">
    <name type="scientific">Acinetobacter phage Presley</name>
    <dbReference type="NCBI Taxonomy" id="1406780"/>
    <lineage>
        <taxon>Viruses</taxon>
        <taxon>Duplodnaviria</taxon>
        <taxon>Heunggongvirae</taxon>
        <taxon>Uroviricota</taxon>
        <taxon>Caudoviricetes</taxon>
        <taxon>Schitoviridae</taxon>
        <taxon>Presleyvirus</taxon>
        <taxon>Presleyvirus presley</taxon>
    </lineage>
</organism>
<name>U5PVY4_9CAUD</name>
<dbReference type="Proteomes" id="UP000017656">
    <property type="component" value="Segment"/>
</dbReference>
<protein>
    <submittedName>
        <fullName evidence="2">Uncharacterized protein</fullName>
    </submittedName>
</protein>
<accession>U5PVY4</accession>
<evidence type="ECO:0000313" key="2">
    <source>
        <dbReference type="EMBL" id="AGY48069.1"/>
    </source>
</evidence>
<feature type="transmembrane region" description="Helical" evidence="1">
    <location>
        <begin position="21"/>
        <end position="41"/>
    </location>
</feature>
<sequence>MRMNKLSKIKVNFKFVKTTKITSKINYLLMYYFISITINMMSNMRMDTVNTLNIYISYCPMINLDVHHMMYT</sequence>
<keyword evidence="1" id="KW-0812">Transmembrane</keyword>
<keyword evidence="1" id="KW-0472">Membrane</keyword>
<keyword evidence="3" id="KW-1185">Reference proteome</keyword>
<keyword evidence="1" id="KW-1133">Transmembrane helix</keyword>
<reference evidence="2 3" key="1">
    <citation type="journal article" date="2013" name="Genome Announc.">
        <title>Complete Genome of Acinetobacter baumannii N4-Like Podophage Presley.</title>
        <authorList>
            <person name="Farmer N.G."/>
            <person name="Wood T.L."/>
            <person name="Chamakura K.R."/>
            <person name="Kuty Everett G.F."/>
        </authorList>
    </citation>
    <scope>NUCLEOTIDE SEQUENCE [LARGE SCALE GENOMIC DNA]</scope>
</reference>
<evidence type="ECO:0000313" key="3">
    <source>
        <dbReference type="Proteomes" id="UP000017656"/>
    </source>
</evidence>
<dbReference type="EMBL" id="KF669658">
    <property type="protein sequence ID" value="AGY48069.1"/>
    <property type="molecule type" value="Genomic_DNA"/>
</dbReference>
<gene>
    <name evidence="2" type="ORF">Presley_2</name>
</gene>
<dbReference type="KEGG" id="vg:18504140"/>
<dbReference type="GeneID" id="18504140"/>
<dbReference type="RefSeq" id="YP_009007570.1">
    <property type="nucleotide sequence ID" value="NC_023581.1"/>
</dbReference>
<evidence type="ECO:0000256" key="1">
    <source>
        <dbReference type="SAM" id="Phobius"/>
    </source>
</evidence>
<proteinExistence type="predicted"/>